<evidence type="ECO:0000313" key="2">
    <source>
        <dbReference type="Proteomes" id="UP000238375"/>
    </source>
</evidence>
<dbReference type="AlphaFoldDB" id="A0A2T0SYQ5"/>
<evidence type="ECO:0000313" key="1">
    <source>
        <dbReference type="EMBL" id="PRY38493.1"/>
    </source>
</evidence>
<organism evidence="1 2">
    <name type="scientific">Spirosoma oryzae</name>
    <dbReference type="NCBI Taxonomy" id="1469603"/>
    <lineage>
        <taxon>Bacteria</taxon>
        <taxon>Pseudomonadati</taxon>
        <taxon>Bacteroidota</taxon>
        <taxon>Cytophagia</taxon>
        <taxon>Cytophagales</taxon>
        <taxon>Cytophagaceae</taxon>
        <taxon>Spirosoma</taxon>
    </lineage>
</organism>
<name>A0A2T0SYQ5_9BACT</name>
<gene>
    <name evidence="1" type="ORF">CLV58_109220</name>
</gene>
<dbReference type="Proteomes" id="UP000238375">
    <property type="component" value="Unassembled WGS sequence"/>
</dbReference>
<reference evidence="1 2" key="1">
    <citation type="submission" date="2018-03" db="EMBL/GenBank/DDBJ databases">
        <title>Genomic Encyclopedia of Archaeal and Bacterial Type Strains, Phase II (KMG-II): from individual species to whole genera.</title>
        <authorList>
            <person name="Goeker M."/>
        </authorList>
    </citation>
    <scope>NUCLEOTIDE SEQUENCE [LARGE SCALE GENOMIC DNA]</scope>
    <source>
        <strain evidence="1 2">DSM 28354</strain>
    </source>
</reference>
<dbReference type="OrthoDB" id="9997351at2"/>
<protein>
    <submittedName>
        <fullName evidence="1">Uncharacterized protein</fullName>
    </submittedName>
</protein>
<accession>A0A2T0SYQ5</accession>
<dbReference type="EMBL" id="PVTE01000009">
    <property type="protein sequence ID" value="PRY38493.1"/>
    <property type="molecule type" value="Genomic_DNA"/>
</dbReference>
<comment type="caution">
    <text evidence="1">The sequence shown here is derived from an EMBL/GenBank/DDBJ whole genome shotgun (WGS) entry which is preliminary data.</text>
</comment>
<keyword evidence="2" id="KW-1185">Reference proteome</keyword>
<dbReference type="RefSeq" id="WP_106138222.1">
    <property type="nucleotide sequence ID" value="NZ_PVTE01000009.1"/>
</dbReference>
<sequence>MTDNKLRVKWSKREKDFMGYYPLGISTKSDLHYLFWKVINDDLRKELEERGYDLTTLKFEVTVDPTKRPDRFPTLLAQSTNGSNR</sequence>
<proteinExistence type="predicted"/>